<gene>
    <name evidence="2" type="ORF">ACFO6W_14030</name>
</gene>
<protein>
    <recommendedName>
        <fullName evidence="4">DUF3139 domain-containing protein</fullName>
    </recommendedName>
</protein>
<comment type="caution">
    <text evidence="2">The sequence shown here is derived from an EMBL/GenBank/DDBJ whole genome shotgun (WGS) entry which is preliminary data.</text>
</comment>
<reference evidence="3" key="1">
    <citation type="journal article" date="2019" name="Int. J. Syst. Evol. Microbiol.">
        <title>The Global Catalogue of Microorganisms (GCM) 10K type strain sequencing project: providing services to taxonomists for standard genome sequencing and annotation.</title>
        <authorList>
            <consortium name="The Broad Institute Genomics Platform"/>
            <consortium name="The Broad Institute Genome Sequencing Center for Infectious Disease"/>
            <person name="Wu L."/>
            <person name="Ma J."/>
        </authorList>
    </citation>
    <scope>NUCLEOTIDE SEQUENCE [LARGE SCALE GENOMIC DNA]</scope>
    <source>
        <strain evidence="3">CCUG 66188</strain>
    </source>
</reference>
<feature type="transmembrane region" description="Helical" evidence="1">
    <location>
        <begin position="12"/>
        <end position="31"/>
    </location>
</feature>
<evidence type="ECO:0000256" key="1">
    <source>
        <dbReference type="SAM" id="Phobius"/>
    </source>
</evidence>
<dbReference type="EMBL" id="JBHSGN010000080">
    <property type="protein sequence ID" value="MFC4674818.1"/>
    <property type="molecule type" value="Genomic_DNA"/>
</dbReference>
<evidence type="ECO:0000313" key="3">
    <source>
        <dbReference type="Proteomes" id="UP001596023"/>
    </source>
</evidence>
<evidence type="ECO:0008006" key="4">
    <source>
        <dbReference type="Google" id="ProtNLM"/>
    </source>
</evidence>
<keyword evidence="1" id="KW-0472">Membrane</keyword>
<organism evidence="2 3">
    <name type="scientific">Dysgonomonas termitidis</name>
    <dbReference type="NCBI Taxonomy" id="1516126"/>
    <lineage>
        <taxon>Bacteria</taxon>
        <taxon>Pseudomonadati</taxon>
        <taxon>Bacteroidota</taxon>
        <taxon>Bacteroidia</taxon>
        <taxon>Bacteroidales</taxon>
        <taxon>Dysgonomonadaceae</taxon>
        <taxon>Dysgonomonas</taxon>
    </lineage>
</organism>
<dbReference type="RefSeq" id="WP_379997471.1">
    <property type="nucleotide sequence ID" value="NZ_JBHSGN010000080.1"/>
</dbReference>
<keyword evidence="1" id="KW-1133">Transmembrane helix</keyword>
<evidence type="ECO:0000313" key="2">
    <source>
        <dbReference type="EMBL" id="MFC4674818.1"/>
    </source>
</evidence>
<keyword evidence="3" id="KW-1185">Reference proteome</keyword>
<dbReference type="Proteomes" id="UP001596023">
    <property type="component" value="Unassembled WGS sequence"/>
</dbReference>
<sequence length="137" mass="16469">MSNRRNGSTRGILTICIIMVFLYISYQRFWYTEEEKITMFYEDNRFSFELLKDKISAPEKDEGEDIRMIDSLKNKLSVRRYWITYDTDDTAIIHLNVDFENYIAPFEYWYSVKGLTESENKEGPALKKLNDNWGIFR</sequence>
<accession>A0ABV9KXS0</accession>
<name>A0ABV9KXS0_9BACT</name>
<keyword evidence="1" id="KW-0812">Transmembrane</keyword>
<proteinExistence type="predicted"/>